<dbReference type="InterPro" id="IPR011990">
    <property type="entry name" value="TPR-like_helical_dom_sf"/>
</dbReference>
<dbReference type="Ensembl" id="ENSUMAT00000040008.1">
    <property type="protein sequence ID" value="ENSUMAP00000033814.1"/>
    <property type="gene ID" value="ENSUMAG00000024377.1"/>
</dbReference>
<keyword evidence="5" id="KW-0479">Metal-binding</keyword>
<evidence type="ECO:0000256" key="7">
    <source>
        <dbReference type="ARBA" id="ARBA00022737"/>
    </source>
</evidence>
<dbReference type="AlphaFoldDB" id="A0A452VJA2"/>
<dbReference type="Pfam" id="PF13640">
    <property type="entry name" value="2OG-FeII_Oxy_3"/>
    <property type="match status" value="1"/>
</dbReference>
<dbReference type="FunFam" id="2.60.120.620:FF:000003">
    <property type="entry name" value="Prolyl 3-hydroxylase 2"/>
    <property type="match status" value="1"/>
</dbReference>
<dbReference type="PANTHER" id="PTHR14049">
    <property type="entry name" value="LEPRECAN 1"/>
    <property type="match status" value="1"/>
</dbReference>
<evidence type="ECO:0000256" key="10">
    <source>
        <dbReference type="ARBA" id="ARBA00022896"/>
    </source>
</evidence>
<dbReference type="PANTHER" id="PTHR14049:SF5">
    <property type="entry name" value="PROLYL 3-HYDROXYLASE 1"/>
    <property type="match status" value="1"/>
</dbReference>
<dbReference type="SUPFAM" id="SSF48452">
    <property type="entry name" value="TPR-like"/>
    <property type="match status" value="1"/>
</dbReference>
<dbReference type="Pfam" id="PF23557">
    <property type="entry name" value="TPR_leprecan"/>
    <property type="match status" value="1"/>
</dbReference>
<accession>A0A452VJA2</accession>
<evidence type="ECO:0000259" key="17">
    <source>
        <dbReference type="PROSITE" id="PS51471"/>
    </source>
</evidence>
<proteinExistence type="inferred from homology"/>
<organism evidence="18">
    <name type="scientific">Ursus maritimus</name>
    <name type="common">Polar bear</name>
    <name type="synonym">Thalarctos maritimus</name>
    <dbReference type="NCBI Taxonomy" id="29073"/>
    <lineage>
        <taxon>Eukaryota</taxon>
        <taxon>Metazoa</taxon>
        <taxon>Chordata</taxon>
        <taxon>Craniata</taxon>
        <taxon>Vertebrata</taxon>
        <taxon>Euteleostomi</taxon>
        <taxon>Mammalia</taxon>
        <taxon>Eutheria</taxon>
        <taxon>Laurasiatheria</taxon>
        <taxon>Carnivora</taxon>
        <taxon>Caniformia</taxon>
        <taxon>Ursidae</taxon>
        <taxon>Ursus</taxon>
    </lineage>
</organism>
<keyword evidence="6" id="KW-0732">Signal</keyword>
<sequence>CRLSNHCVRHHAMPGVHRQTRERGPYLCHDYSLVHWPLEHHQGTYVIFNFLAVVLKVKVSEINSNNIFNPIYQKPLSFQHELELEFRKRSPYNYLQVAYFKINKLEKAVAAAHTFFVGNPEHTEMRQNLDYYQTMSGVKEADFKDLEAKPHMHEFRLGVRLYSEEQPQEAVAHLEAALREYLVADAECRALCEGPYDYDGYNYLEYNADLFQAIADHYIQVLSCKQNCVTELASHPSREKPFEDFLPSHYNYLQFAYYNIGNYTQAIECAKTYLLFFPNDEVMSQNLAYYTAMIGEEPARSIGPREYRQRSLLEKELLFFAYDVFGIPFVDPDSWTPEDVIPKRLQEKQKSERETAVRISQEIGDLMKEIETLVEEKTKESLDVSRLTREGGPLVYEGISLTMNSKVLNGSQRVVMDGVISADECRELQRLTNAAATSGDGYRGQTSPHTPSEKFYGVTVFKALKLGQEGKVPLQSAHLYYNVTEKVRRLMESYFRLDTPLYFSYSHLVCRTAIEEAQAERKDSSHPVHVDNCILNAEALVCVKEPPAYTFRDYSAILYLNGDFDGGAFYFTELDAKTVTAEVQPQCGRAVGFSSGTENPHGVKAVTRGQRCAIALWFTLDARHSERVRALGMLFSPEEVDLSQEQLQEAQEGPPKPVGESLSGSEVGHRDEL</sequence>
<comment type="similarity">
    <text evidence="3">Belongs to the leprecan family.</text>
</comment>
<dbReference type="EC" id="1.14.11.7" evidence="4"/>
<dbReference type="InterPro" id="IPR039575">
    <property type="entry name" value="P3H"/>
</dbReference>
<keyword evidence="13" id="KW-0408">Iron</keyword>
<evidence type="ECO:0000256" key="6">
    <source>
        <dbReference type="ARBA" id="ARBA00022729"/>
    </source>
</evidence>
<dbReference type="PROSITE" id="PS51471">
    <property type="entry name" value="FE2OG_OXY"/>
    <property type="match status" value="1"/>
</dbReference>
<protein>
    <recommendedName>
        <fullName evidence="4">procollagen-proline 3-dioxygenase</fullName>
        <ecNumber evidence="4">1.14.11.7</ecNumber>
    </recommendedName>
</protein>
<dbReference type="InterPro" id="IPR044862">
    <property type="entry name" value="Pro_4_hyd_alph_FE2OG_OXY"/>
</dbReference>
<evidence type="ECO:0000256" key="5">
    <source>
        <dbReference type="ARBA" id="ARBA00022723"/>
    </source>
</evidence>
<comment type="catalytic activity">
    <reaction evidence="15">
        <text>L-prolyl-[collagen] + 2-oxoglutarate + O2 = trans-3-hydroxy-L-prolyl-[collagen] + succinate + CO2</text>
        <dbReference type="Rhea" id="RHEA:22872"/>
        <dbReference type="Rhea" id="RHEA-COMP:11676"/>
        <dbReference type="Rhea" id="RHEA-COMP:11678"/>
        <dbReference type="ChEBI" id="CHEBI:15379"/>
        <dbReference type="ChEBI" id="CHEBI:16526"/>
        <dbReference type="ChEBI" id="CHEBI:16810"/>
        <dbReference type="ChEBI" id="CHEBI:30031"/>
        <dbReference type="ChEBI" id="CHEBI:50342"/>
        <dbReference type="ChEBI" id="CHEBI:85428"/>
        <dbReference type="EC" id="1.14.11.7"/>
    </reaction>
</comment>
<comment type="cofactor">
    <cofactor evidence="2">
        <name>Fe cation</name>
        <dbReference type="ChEBI" id="CHEBI:24875"/>
    </cofactor>
</comment>
<dbReference type="GeneTree" id="ENSGT00940000158725"/>
<keyword evidence="7" id="KW-0677">Repeat</keyword>
<keyword evidence="14" id="KW-0325">Glycoprotein</keyword>
<dbReference type="SMART" id="SM00702">
    <property type="entry name" value="P4Hc"/>
    <property type="match status" value="1"/>
</dbReference>
<dbReference type="Gene3D" id="2.60.120.620">
    <property type="entry name" value="q2cbj1_9rhob like domain"/>
    <property type="match status" value="1"/>
</dbReference>
<dbReference type="InterPro" id="IPR005123">
    <property type="entry name" value="Oxoglu/Fe-dep_dioxygenase_dom"/>
</dbReference>
<keyword evidence="12" id="KW-0560">Oxidoreductase</keyword>
<evidence type="ECO:0000313" key="18">
    <source>
        <dbReference type="Ensembl" id="ENSUMAP00000033814"/>
    </source>
</evidence>
<evidence type="ECO:0000256" key="9">
    <source>
        <dbReference type="ARBA" id="ARBA00022824"/>
    </source>
</evidence>
<name>A0A452VJA2_URSMA</name>
<dbReference type="GO" id="GO:0005783">
    <property type="term" value="C:endoplasmic reticulum"/>
    <property type="evidence" value="ECO:0007669"/>
    <property type="project" value="TreeGrafter"/>
</dbReference>
<dbReference type="GO" id="GO:0031418">
    <property type="term" value="F:L-ascorbic acid binding"/>
    <property type="evidence" value="ECO:0007669"/>
    <property type="project" value="UniProtKB-KW"/>
</dbReference>
<comment type="cofactor">
    <cofactor evidence="1">
        <name>L-ascorbate</name>
        <dbReference type="ChEBI" id="CHEBI:38290"/>
    </cofactor>
</comment>
<evidence type="ECO:0000256" key="12">
    <source>
        <dbReference type="ARBA" id="ARBA00023002"/>
    </source>
</evidence>
<dbReference type="GO" id="GO:0005506">
    <property type="term" value="F:iron ion binding"/>
    <property type="evidence" value="ECO:0007669"/>
    <property type="project" value="InterPro"/>
</dbReference>
<evidence type="ECO:0000256" key="8">
    <source>
        <dbReference type="ARBA" id="ARBA00022803"/>
    </source>
</evidence>
<dbReference type="GO" id="GO:0019797">
    <property type="term" value="F:procollagen-proline 3-dioxygenase activity"/>
    <property type="evidence" value="ECO:0007669"/>
    <property type="project" value="UniProtKB-EC"/>
</dbReference>
<gene>
    <name evidence="18" type="primary">P3H1</name>
</gene>
<feature type="region of interest" description="Disordered" evidence="16">
    <location>
        <begin position="642"/>
        <end position="673"/>
    </location>
</feature>
<dbReference type="InterPro" id="IPR056585">
    <property type="entry name" value="Leprecan_dom"/>
</dbReference>
<evidence type="ECO:0000256" key="16">
    <source>
        <dbReference type="SAM" id="MobiDB-lite"/>
    </source>
</evidence>
<keyword evidence="8" id="KW-0802">TPR repeat</keyword>
<dbReference type="GO" id="GO:0032963">
    <property type="term" value="P:collagen metabolic process"/>
    <property type="evidence" value="ECO:0007669"/>
    <property type="project" value="InterPro"/>
</dbReference>
<evidence type="ECO:0000256" key="3">
    <source>
        <dbReference type="ARBA" id="ARBA00006487"/>
    </source>
</evidence>
<keyword evidence="9" id="KW-0256">Endoplasmic reticulum</keyword>
<evidence type="ECO:0000256" key="15">
    <source>
        <dbReference type="ARBA" id="ARBA00047756"/>
    </source>
</evidence>
<evidence type="ECO:0000256" key="4">
    <source>
        <dbReference type="ARBA" id="ARBA00012262"/>
    </source>
</evidence>
<dbReference type="Gene3D" id="1.25.40.10">
    <property type="entry name" value="Tetratricopeptide repeat domain"/>
    <property type="match status" value="2"/>
</dbReference>
<keyword evidence="11" id="KW-0223">Dioxygenase</keyword>
<dbReference type="InterPro" id="IPR006620">
    <property type="entry name" value="Pro_4_hyd_alph"/>
</dbReference>
<evidence type="ECO:0000256" key="1">
    <source>
        <dbReference type="ARBA" id="ARBA00001961"/>
    </source>
</evidence>
<evidence type="ECO:0000256" key="11">
    <source>
        <dbReference type="ARBA" id="ARBA00022964"/>
    </source>
</evidence>
<evidence type="ECO:0000256" key="14">
    <source>
        <dbReference type="ARBA" id="ARBA00023180"/>
    </source>
</evidence>
<keyword evidence="10" id="KW-0847">Vitamin C</keyword>
<feature type="domain" description="Fe2OG dioxygenase" evidence="17">
    <location>
        <begin position="506"/>
        <end position="620"/>
    </location>
</feature>
<evidence type="ECO:0000256" key="2">
    <source>
        <dbReference type="ARBA" id="ARBA00001962"/>
    </source>
</evidence>
<reference evidence="18" key="1">
    <citation type="submission" date="2019-03" db="UniProtKB">
        <authorList>
            <consortium name="Ensembl"/>
        </authorList>
    </citation>
    <scope>IDENTIFICATION</scope>
</reference>
<evidence type="ECO:0000256" key="13">
    <source>
        <dbReference type="ARBA" id="ARBA00023004"/>
    </source>
</evidence>